<feature type="compositionally biased region" description="Basic and acidic residues" evidence="1">
    <location>
        <begin position="233"/>
        <end position="243"/>
    </location>
</feature>
<dbReference type="AlphaFoldDB" id="A0AAW0GIW6"/>
<organism evidence="2 3">
    <name type="scientific">Cerrena zonata</name>
    <dbReference type="NCBI Taxonomy" id="2478898"/>
    <lineage>
        <taxon>Eukaryota</taxon>
        <taxon>Fungi</taxon>
        <taxon>Dikarya</taxon>
        <taxon>Basidiomycota</taxon>
        <taxon>Agaricomycotina</taxon>
        <taxon>Agaricomycetes</taxon>
        <taxon>Polyporales</taxon>
        <taxon>Cerrenaceae</taxon>
        <taxon>Cerrena</taxon>
    </lineage>
</organism>
<dbReference type="EMBL" id="JASBNA010000005">
    <property type="protein sequence ID" value="KAK7691739.1"/>
    <property type="molecule type" value="Genomic_DNA"/>
</dbReference>
<accession>A0AAW0GIW6</accession>
<comment type="caution">
    <text evidence="2">The sequence shown here is derived from an EMBL/GenBank/DDBJ whole genome shotgun (WGS) entry which is preliminary data.</text>
</comment>
<feature type="compositionally biased region" description="Polar residues" evidence="1">
    <location>
        <begin position="104"/>
        <end position="118"/>
    </location>
</feature>
<feature type="compositionally biased region" description="Low complexity" evidence="1">
    <location>
        <begin position="119"/>
        <end position="135"/>
    </location>
</feature>
<gene>
    <name evidence="2" type="ORF">QCA50_005139</name>
</gene>
<proteinExistence type="predicted"/>
<evidence type="ECO:0000256" key="1">
    <source>
        <dbReference type="SAM" id="MobiDB-lite"/>
    </source>
</evidence>
<sequence>MQEENIQDHGDALAETSEQAVGPVETLGFSSNLIAILRRLVGVDLLRMNEIFYLPTPNDGFKRRRHRNRFSIDGRAMPNLSASAVKRLGGSSQHSPATKAPVSQAESISTVASSRKQGSQASKRSTSLSLSASISDNEETDLEEPRPKKRPRAQRSKKKVKDAPAETENGQPSTSTAVNDEEKAKPRRSTRRLHTDAAAYKPTEEEHESSEDEGTTKRGKGKGKITGRKKRGRPAEQGEDAERPAATAKRRKVAGKSTPAPSGPS</sequence>
<dbReference type="Proteomes" id="UP001385951">
    <property type="component" value="Unassembled WGS sequence"/>
</dbReference>
<feature type="compositionally biased region" description="Polar residues" evidence="1">
    <location>
        <begin position="168"/>
        <end position="178"/>
    </location>
</feature>
<keyword evidence="3" id="KW-1185">Reference proteome</keyword>
<feature type="compositionally biased region" description="Basic residues" evidence="1">
    <location>
        <begin position="217"/>
        <end position="232"/>
    </location>
</feature>
<reference evidence="2 3" key="1">
    <citation type="submission" date="2022-09" db="EMBL/GenBank/DDBJ databases">
        <authorList>
            <person name="Palmer J.M."/>
        </authorList>
    </citation>
    <scope>NUCLEOTIDE SEQUENCE [LARGE SCALE GENOMIC DNA]</scope>
    <source>
        <strain evidence="2 3">DSM 7382</strain>
    </source>
</reference>
<evidence type="ECO:0000313" key="3">
    <source>
        <dbReference type="Proteomes" id="UP001385951"/>
    </source>
</evidence>
<name>A0AAW0GIW6_9APHY</name>
<protein>
    <submittedName>
        <fullName evidence="2">Uncharacterized protein</fullName>
    </submittedName>
</protein>
<feature type="compositionally biased region" description="Basic residues" evidence="1">
    <location>
        <begin position="147"/>
        <end position="160"/>
    </location>
</feature>
<feature type="region of interest" description="Disordered" evidence="1">
    <location>
        <begin position="87"/>
        <end position="265"/>
    </location>
</feature>
<evidence type="ECO:0000313" key="2">
    <source>
        <dbReference type="EMBL" id="KAK7691739.1"/>
    </source>
</evidence>